<dbReference type="InterPro" id="IPR023214">
    <property type="entry name" value="HAD_sf"/>
</dbReference>
<evidence type="ECO:0000256" key="5">
    <source>
        <dbReference type="ARBA" id="ARBA00022741"/>
    </source>
</evidence>
<dbReference type="CDD" id="cd00371">
    <property type="entry name" value="HMA"/>
    <property type="match status" value="1"/>
</dbReference>
<feature type="transmembrane region" description="Helical" evidence="10">
    <location>
        <begin position="187"/>
        <end position="205"/>
    </location>
</feature>
<dbReference type="GO" id="GO:0005524">
    <property type="term" value="F:ATP binding"/>
    <property type="evidence" value="ECO:0007669"/>
    <property type="project" value="UniProtKB-UniRule"/>
</dbReference>
<reference evidence="13 14" key="1">
    <citation type="submission" date="2020-07" db="EMBL/GenBank/DDBJ databases">
        <title>Endozoicomonas sp. nov., isolated from sediment.</title>
        <authorList>
            <person name="Gu T."/>
        </authorList>
    </citation>
    <scope>NUCLEOTIDE SEQUENCE [LARGE SCALE GENOMIC DNA]</scope>
    <source>
        <strain evidence="13 14">SM1973</strain>
    </source>
</reference>
<dbReference type="InterPro" id="IPR001757">
    <property type="entry name" value="P_typ_ATPase"/>
</dbReference>
<evidence type="ECO:0000256" key="9">
    <source>
        <dbReference type="ARBA" id="ARBA00023136"/>
    </source>
</evidence>
<keyword evidence="9 10" id="KW-0472">Membrane</keyword>
<evidence type="ECO:0000256" key="6">
    <source>
        <dbReference type="ARBA" id="ARBA00022840"/>
    </source>
</evidence>
<evidence type="ECO:0000256" key="11">
    <source>
        <dbReference type="SAM" id="Coils"/>
    </source>
</evidence>
<feature type="transmembrane region" description="Helical" evidence="10">
    <location>
        <begin position="684"/>
        <end position="703"/>
    </location>
</feature>
<comment type="subcellular location">
    <subcellularLocation>
        <location evidence="10">Cell membrane</location>
    </subcellularLocation>
    <subcellularLocation>
        <location evidence="1">Endomembrane system</location>
        <topology evidence="1">Multi-pass membrane protein</topology>
    </subcellularLocation>
</comment>
<evidence type="ECO:0000256" key="1">
    <source>
        <dbReference type="ARBA" id="ARBA00004127"/>
    </source>
</evidence>
<dbReference type="PRINTS" id="PR00943">
    <property type="entry name" value="CUATPASE"/>
</dbReference>
<dbReference type="SFLD" id="SFLDS00003">
    <property type="entry name" value="Haloacid_Dehalogenase"/>
    <property type="match status" value="1"/>
</dbReference>
<dbReference type="Proteomes" id="UP000569732">
    <property type="component" value="Unassembled WGS sequence"/>
</dbReference>
<dbReference type="RefSeq" id="WP_180570696.1">
    <property type="nucleotide sequence ID" value="NZ_JACCKB010000048.1"/>
</dbReference>
<dbReference type="SUPFAM" id="SSF81653">
    <property type="entry name" value="Calcium ATPase, transduction domain A"/>
    <property type="match status" value="1"/>
</dbReference>
<comment type="similarity">
    <text evidence="2 10">Belongs to the cation transport ATPase (P-type) (TC 3.A.3) family. Type IB subfamily.</text>
</comment>
<evidence type="ECO:0000313" key="13">
    <source>
        <dbReference type="EMBL" id="NYZ68696.1"/>
    </source>
</evidence>
<accession>A0A853ILQ8</accession>
<dbReference type="SFLD" id="SFLDF00027">
    <property type="entry name" value="p-type_atpase"/>
    <property type="match status" value="1"/>
</dbReference>
<dbReference type="PANTHER" id="PTHR43520">
    <property type="entry name" value="ATP7, ISOFORM B"/>
    <property type="match status" value="1"/>
</dbReference>
<evidence type="ECO:0000313" key="14">
    <source>
        <dbReference type="Proteomes" id="UP000569732"/>
    </source>
</evidence>
<protein>
    <submittedName>
        <fullName evidence="13">Copper-translocating P-type ATPase</fullName>
    </submittedName>
</protein>
<dbReference type="Pfam" id="PF00403">
    <property type="entry name" value="HMA"/>
    <property type="match status" value="1"/>
</dbReference>
<dbReference type="AlphaFoldDB" id="A0A853ILQ8"/>
<dbReference type="PANTHER" id="PTHR43520:SF8">
    <property type="entry name" value="P-TYPE CU(+) TRANSPORTER"/>
    <property type="match status" value="1"/>
</dbReference>
<dbReference type="NCBIfam" id="TIGR01494">
    <property type="entry name" value="ATPase_P-type"/>
    <property type="match status" value="2"/>
</dbReference>
<dbReference type="InterPro" id="IPR059000">
    <property type="entry name" value="ATPase_P-type_domA"/>
</dbReference>
<dbReference type="FunFam" id="2.70.150.10:FF:000002">
    <property type="entry name" value="Copper-transporting ATPase 1, putative"/>
    <property type="match status" value="1"/>
</dbReference>
<dbReference type="SUPFAM" id="SSF81665">
    <property type="entry name" value="Calcium ATPase, transmembrane domain M"/>
    <property type="match status" value="1"/>
</dbReference>
<dbReference type="GO" id="GO:0055070">
    <property type="term" value="P:copper ion homeostasis"/>
    <property type="evidence" value="ECO:0007669"/>
    <property type="project" value="TreeGrafter"/>
</dbReference>
<evidence type="ECO:0000256" key="7">
    <source>
        <dbReference type="ARBA" id="ARBA00022967"/>
    </source>
</evidence>
<dbReference type="GO" id="GO:0005507">
    <property type="term" value="F:copper ion binding"/>
    <property type="evidence" value="ECO:0007669"/>
    <property type="project" value="TreeGrafter"/>
</dbReference>
<feature type="transmembrane region" description="Helical" evidence="10">
    <location>
        <begin position="369"/>
        <end position="393"/>
    </location>
</feature>
<proteinExistence type="inferred from homology"/>
<organism evidence="13 14">
    <name type="scientific">Spartinivicinus marinus</name>
    <dbReference type="NCBI Taxonomy" id="2994442"/>
    <lineage>
        <taxon>Bacteria</taxon>
        <taxon>Pseudomonadati</taxon>
        <taxon>Pseudomonadota</taxon>
        <taxon>Gammaproteobacteria</taxon>
        <taxon>Oceanospirillales</taxon>
        <taxon>Zooshikellaceae</taxon>
        <taxon>Spartinivicinus</taxon>
    </lineage>
</organism>
<dbReference type="Gene3D" id="3.40.50.1000">
    <property type="entry name" value="HAD superfamily/HAD-like"/>
    <property type="match status" value="1"/>
</dbReference>
<feature type="coiled-coil region" evidence="11">
    <location>
        <begin position="68"/>
        <end position="97"/>
    </location>
</feature>
<keyword evidence="10" id="KW-1003">Cell membrane</keyword>
<keyword evidence="6 10" id="KW-0067">ATP-binding</keyword>
<dbReference type="PROSITE" id="PS50846">
    <property type="entry name" value="HMA_2"/>
    <property type="match status" value="1"/>
</dbReference>
<dbReference type="PROSITE" id="PS00154">
    <property type="entry name" value="ATPASE_E1_E2"/>
    <property type="match status" value="1"/>
</dbReference>
<dbReference type="SUPFAM" id="SSF55008">
    <property type="entry name" value="HMA, heavy metal-associated domain"/>
    <property type="match status" value="1"/>
</dbReference>
<gene>
    <name evidence="13" type="ORF">H0A36_22010</name>
</gene>
<dbReference type="GO" id="GO:0043682">
    <property type="term" value="F:P-type divalent copper transporter activity"/>
    <property type="evidence" value="ECO:0007669"/>
    <property type="project" value="TreeGrafter"/>
</dbReference>
<dbReference type="InterPro" id="IPR006121">
    <property type="entry name" value="HMA_dom"/>
</dbReference>
<dbReference type="InterPro" id="IPR036163">
    <property type="entry name" value="HMA_dom_sf"/>
</dbReference>
<dbReference type="CDD" id="cd02094">
    <property type="entry name" value="P-type_ATPase_Cu-like"/>
    <property type="match status" value="1"/>
</dbReference>
<dbReference type="NCBIfam" id="TIGR01525">
    <property type="entry name" value="ATPase-IB_hvy"/>
    <property type="match status" value="1"/>
</dbReference>
<keyword evidence="11" id="KW-0175">Coiled coil</keyword>
<feature type="transmembrane region" description="Helical" evidence="10">
    <location>
        <begin position="709"/>
        <end position="726"/>
    </location>
</feature>
<evidence type="ECO:0000259" key="12">
    <source>
        <dbReference type="PROSITE" id="PS50846"/>
    </source>
</evidence>
<evidence type="ECO:0000256" key="4">
    <source>
        <dbReference type="ARBA" id="ARBA00022723"/>
    </source>
</evidence>
<feature type="transmembrane region" description="Helical" evidence="10">
    <location>
        <begin position="162"/>
        <end position="181"/>
    </location>
</feature>
<feature type="transmembrane region" description="Helical" evidence="10">
    <location>
        <begin position="98"/>
        <end position="119"/>
    </location>
</feature>
<dbReference type="GO" id="GO:0005886">
    <property type="term" value="C:plasma membrane"/>
    <property type="evidence" value="ECO:0007669"/>
    <property type="project" value="UniProtKB-SubCell"/>
</dbReference>
<keyword evidence="8 10" id="KW-1133">Transmembrane helix</keyword>
<evidence type="ECO:0000256" key="10">
    <source>
        <dbReference type="RuleBase" id="RU362081"/>
    </source>
</evidence>
<keyword evidence="4 10" id="KW-0479">Metal-binding</keyword>
<dbReference type="InterPro" id="IPR027256">
    <property type="entry name" value="P-typ_ATPase_IB"/>
</dbReference>
<dbReference type="InterPro" id="IPR044492">
    <property type="entry name" value="P_typ_ATPase_HD_dom"/>
</dbReference>
<dbReference type="Gene3D" id="3.40.1110.10">
    <property type="entry name" value="Calcium-transporting ATPase, cytoplasmic domain N"/>
    <property type="match status" value="1"/>
</dbReference>
<sequence length="733" mass="78798">MTEAALNEYQIAVVGMRCQGCANKVQREVQQLPQVDHAAVNFASGLLSVAVSEEAIASVVDKVKTLGYQAILSDLDNARQRHREQQQQAQNKEYQQRINLLGSWALALPLLTNMLSMLLFDQPLLSEWWQWLLATPVQWWFGRQFYLGAIKAIKAGYANMDVLISLGTVTAYSYSLVVLLIGLNQPVYFEGAALVISFVLLGNWLESRATQKTASALTRLMELQPDTVNKLDGNQQVSVVPLVNVRVNDLLLVKPGEKVAVDGEVITGTSELDESVVTGESVPVLKQPGDELVAGSINGGQALTMRATRVGNETTLAKIINWIEQVQSNKAPIQRLVDKVSQYFVPVVCVIALLAGLGWWLGVGDVNQAILAAVAVLVIACPCALGLATPVAIMSGTGAAAKAGILIKDIAVLEQSRQVNKVVFDKTGTLTKGRPTVTKVIIDLLYKNIINEQQLMSLAASAQQASEHLLAKATVEYAKTNELTIEPVDQLINYPGEGIVATVNGKQIVVGNSKLLTRFNLLCSEQLENRVNAEIASVAYVAVDGLVVGAYLLSDPIQTNAFATIAKLHQLECQPELLSGDSESVVTSVAAELAINQWQAGVSPEQKAQRVTNLKNAGNCVAMVGDGVNDAPALAAADIGIAMGSGTDVAKETAAVTLLRPDPILVPATLEIARKTYWKIRQNLFWAFFFNCLAIPVAALGYLNPAVAGAAMALSSLFVVTNSLFLQRWTPVK</sequence>
<dbReference type="Pfam" id="PF00702">
    <property type="entry name" value="Hydrolase"/>
    <property type="match status" value="1"/>
</dbReference>
<dbReference type="GO" id="GO:0016887">
    <property type="term" value="F:ATP hydrolysis activity"/>
    <property type="evidence" value="ECO:0007669"/>
    <property type="project" value="InterPro"/>
</dbReference>
<dbReference type="NCBIfam" id="TIGR01511">
    <property type="entry name" value="ATPase-IB1_Cu"/>
    <property type="match status" value="1"/>
</dbReference>
<keyword evidence="3 10" id="KW-0812">Transmembrane</keyword>
<dbReference type="PRINTS" id="PR00119">
    <property type="entry name" value="CATATPASE"/>
</dbReference>
<evidence type="ECO:0000256" key="3">
    <source>
        <dbReference type="ARBA" id="ARBA00022692"/>
    </source>
</evidence>
<dbReference type="Gene3D" id="3.30.70.100">
    <property type="match status" value="1"/>
</dbReference>
<dbReference type="SFLD" id="SFLDG00002">
    <property type="entry name" value="C1.7:_P-type_atpase_like"/>
    <property type="match status" value="1"/>
</dbReference>
<dbReference type="GO" id="GO:0012505">
    <property type="term" value="C:endomembrane system"/>
    <property type="evidence" value="ECO:0007669"/>
    <property type="project" value="UniProtKB-SubCell"/>
</dbReference>
<dbReference type="PROSITE" id="PS01229">
    <property type="entry name" value="COF_2"/>
    <property type="match status" value="1"/>
</dbReference>
<dbReference type="InterPro" id="IPR036412">
    <property type="entry name" value="HAD-like_sf"/>
</dbReference>
<dbReference type="InterPro" id="IPR018303">
    <property type="entry name" value="ATPase_P-typ_P_site"/>
</dbReference>
<dbReference type="InterPro" id="IPR008250">
    <property type="entry name" value="ATPase_P-typ_transduc_dom_A_sf"/>
</dbReference>
<comment type="caution">
    <text evidence="13">The sequence shown here is derived from an EMBL/GenBank/DDBJ whole genome shotgun (WGS) entry which is preliminary data.</text>
</comment>
<evidence type="ECO:0000256" key="8">
    <source>
        <dbReference type="ARBA" id="ARBA00022989"/>
    </source>
</evidence>
<name>A0A853ILQ8_9GAMM</name>
<feature type="domain" description="HMA" evidence="12">
    <location>
        <begin position="7"/>
        <end position="71"/>
    </location>
</feature>
<dbReference type="InterPro" id="IPR017969">
    <property type="entry name" value="Heavy-metal-associated_CS"/>
</dbReference>
<keyword evidence="7" id="KW-1278">Translocase</keyword>
<keyword evidence="14" id="KW-1185">Reference proteome</keyword>
<feature type="transmembrane region" description="Helical" evidence="10">
    <location>
        <begin position="131"/>
        <end position="150"/>
    </location>
</feature>
<feature type="transmembrane region" description="Helical" evidence="10">
    <location>
        <begin position="343"/>
        <end position="363"/>
    </location>
</feature>
<evidence type="ECO:0000256" key="2">
    <source>
        <dbReference type="ARBA" id="ARBA00006024"/>
    </source>
</evidence>
<dbReference type="PROSITE" id="PS01047">
    <property type="entry name" value="HMA_1"/>
    <property type="match status" value="1"/>
</dbReference>
<keyword evidence="5 10" id="KW-0547">Nucleotide-binding</keyword>
<dbReference type="Gene3D" id="2.70.150.10">
    <property type="entry name" value="Calcium-transporting ATPase, cytoplasmic transduction domain A"/>
    <property type="match status" value="1"/>
</dbReference>
<dbReference type="InterPro" id="IPR023298">
    <property type="entry name" value="ATPase_P-typ_TM_dom_sf"/>
</dbReference>
<dbReference type="InterPro" id="IPR023299">
    <property type="entry name" value="ATPase_P-typ_cyto_dom_N"/>
</dbReference>
<dbReference type="SUPFAM" id="SSF56784">
    <property type="entry name" value="HAD-like"/>
    <property type="match status" value="1"/>
</dbReference>
<dbReference type="EMBL" id="JACCKB010000048">
    <property type="protein sequence ID" value="NYZ68696.1"/>
    <property type="molecule type" value="Genomic_DNA"/>
</dbReference>
<dbReference type="Pfam" id="PF00122">
    <property type="entry name" value="E1-E2_ATPase"/>
    <property type="match status" value="1"/>
</dbReference>